<comment type="caution">
    <text evidence="2">The sequence shown here is derived from an EMBL/GenBank/DDBJ whole genome shotgun (WGS) entry which is preliminary data.</text>
</comment>
<name>A0A413HCA7_9BACE</name>
<keyword evidence="1" id="KW-1133">Transmembrane helix</keyword>
<evidence type="ECO:0000256" key="1">
    <source>
        <dbReference type="SAM" id="Phobius"/>
    </source>
</evidence>
<proteinExistence type="predicted"/>
<gene>
    <name evidence="2" type="ORF">DXA68_01285</name>
</gene>
<dbReference type="EMBL" id="QSCF01000001">
    <property type="protein sequence ID" value="RGX81276.1"/>
    <property type="molecule type" value="Genomic_DNA"/>
</dbReference>
<evidence type="ECO:0000313" key="3">
    <source>
        <dbReference type="Proteomes" id="UP000286075"/>
    </source>
</evidence>
<dbReference type="AlphaFoldDB" id="A0A413HCA7"/>
<sequence>MVHWGGYIANACSGDTDCFLINDFTVLIDGEEDGWQIRAPKPTYFWQKQPSITILIVPALAGQYLLMSVLPILINMLLIHVFR</sequence>
<feature type="transmembrane region" description="Helical" evidence="1">
    <location>
        <begin position="52"/>
        <end position="78"/>
    </location>
</feature>
<dbReference type="Proteomes" id="UP000286075">
    <property type="component" value="Unassembled WGS sequence"/>
</dbReference>
<protein>
    <submittedName>
        <fullName evidence="2">Uncharacterized protein</fullName>
    </submittedName>
</protein>
<keyword evidence="1" id="KW-0472">Membrane</keyword>
<keyword evidence="1" id="KW-0812">Transmembrane</keyword>
<reference evidence="2 3" key="1">
    <citation type="submission" date="2018-08" db="EMBL/GenBank/DDBJ databases">
        <title>A genome reference for cultivated species of the human gut microbiota.</title>
        <authorList>
            <person name="Zou Y."/>
            <person name="Xue W."/>
            <person name="Luo G."/>
        </authorList>
    </citation>
    <scope>NUCLEOTIDE SEQUENCE [LARGE SCALE GENOMIC DNA]</scope>
    <source>
        <strain evidence="2 3">OF03-9BH</strain>
    </source>
</reference>
<accession>A0A413HCA7</accession>
<organism evidence="2 3">
    <name type="scientific">Bacteroides stercorirosoris</name>
    <dbReference type="NCBI Taxonomy" id="871324"/>
    <lineage>
        <taxon>Bacteria</taxon>
        <taxon>Pseudomonadati</taxon>
        <taxon>Bacteroidota</taxon>
        <taxon>Bacteroidia</taxon>
        <taxon>Bacteroidales</taxon>
        <taxon>Bacteroidaceae</taxon>
        <taxon>Bacteroides</taxon>
    </lineage>
</organism>
<evidence type="ECO:0000313" key="2">
    <source>
        <dbReference type="EMBL" id="RGX81276.1"/>
    </source>
</evidence>